<dbReference type="HOGENOM" id="CLU_400658_0_0_1"/>
<evidence type="ECO:0000259" key="2">
    <source>
        <dbReference type="Pfam" id="PF18241"/>
    </source>
</evidence>
<feature type="compositionally biased region" description="Polar residues" evidence="1">
    <location>
        <begin position="559"/>
        <end position="573"/>
    </location>
</feature>
<evidence type="ECO:0000313" key="4">
    <source>
        <dbReference type="Proteomes" id="UP000001072"/>
    </source>
</evidence>
<organism evidence="4">
    <name type="scientific">Melampsora larici-populina (strain 98AG31 / pathotype 3-4-7)</name>
    <name type="common">Poplar leaf rust fungus</name>
    <dbReference type="NCBI Taxonomy" id="747676"/>
    <lineage>
        <taxon>Eukaryota</taxon>
        <taxon>Fungi</taxon>
        <taxon>Dikarya</taxon>
        <taxon>Basidiomycota</taxon>
        <taxon>Pucciniomycotina</taxon>
        <taxon>Pucciniomycetes</taxon>
        <taxon>Pucciniales</taxon>
        <taxon>Melampsoraceae</taxon>
        <taxon>Melampsora</taxon>
    </lineage>
</organism>
<evidence type="ECO:0000256" key="1">
    <source>
        <dbReference type="SAM" id="MobiDB-lite"/>
    </source>
</evidence>
<feature type="compositionally biased region" description="Polar residues" evidence="1">
    <location>
        <begin position="210"/>
        <end position="225"/>
    </location>
</feature>
<evidence type="ECO:0000313" key="3">
    <source>
        <dbReference type="EMBL" id="EGF98983.1"/>
    </source>
</evidence>
<sequence length="687" mass="74597">MMRIFSKSNLKDVFFLWAIFNLKFCVKGHPMTNALRVAEDAKSLGATSHGDDVLQVSSAFSHQTPDGRNIGATAAVKRPKTGLEDSEVAGAMGKGHLNSLDALHEQPNLSGSDGKLLASQVDDSKFTEPMPKISKSSKQPMEPNKGPVEDIPDKSPHVDESVKPATQNPEAANGQGSKIPGQDSKETSAAHSTLEASKANLKDAQPPSVKDTQPPSVKDAQPSSVKDTKENPVKSTPKNKKPTTSVASKGLLTPEALSKLSNTQYIKQAAASDKKVLQNYNKWMSAEEYLRDLRSRWFGEAKTTFIKSNGDALFDERMGAITQILKGSKGRGGSTDSESTIELAAQKEFIKEQAKNLKDEGLQRAVLAIKLAEQSAAKAESAALRSADQFFKRNKLLESSALRYKHTGWSFTKFFKKIFAWIFRLGRKGQQNKTSTTSVKNLGSPGKHTPKVSKQPAVEATSGKGVKTPGGAGLKENPSQGQQSKQKTTKVKTTTGDRPVGASEAATKDVTKPADQLEKDLVSPGKHTPEASTSGKSVNTPGDAELKENPSRAYRFWPSSWTKQASSAESPNRSPGYWESWLPWSGKKVQPVENEAQSVQNTASPNGWLSRFRSNRPPSEKALDPDDNYLGPFSRPAEEKIKVQPVENEAQSVQNAASPNGWFSWFRSNRPPSGKAPDPDDNYLGPF</sequence>
<feature type="compositionally biased region" description="Polar residues" evidence="1">
    <location>
        <begin position="595"/>
        <end position="607"/>
    </location>
</feature>
<proteinExistence type="predicted"/>
<keyword evidence="4" id="KW-1185">Reference proteome</keyword>
<feature type="region of interest" description="Disordered" evidence="1">
    <location>
        <begin position="430"/>
        <end position="687"/>
    </location>
</feature>
<dbReference type="KEGG" id="mlr:MELLADRAFT_124209"/>
<feature type="compositionally biased region" description="Basic and acidic residues" evidence="1">
    <location>
        <begin position="506"/>
        <end position="521"/>
    </location>
</feature>
<feature type="compositionally biased region" description="Polar residues" evidence="1">
    <location>
        <begin position="430"/>
        <end position="441"/>
    </location>
</feature>
<feature type="compositionally biased region" description="Basic and acidic residues" evidence="1">
    <location>
        <begin position="147"/>
        <end position="162"/>
    </location>
</feature>
<dbReference type="Gene3D" id="1.20.58.1680">
    <property type="match status" value="1"/>
</dbReference>
<dbReference type="VEuPathDB" id="FungiDB:MELLADRAFT_124209"/>
<name>F4S8Q4_MELLP</name>
<dbReference type="RefSeq" id="XP_007417798.1">
    <property type="nucleotide sequence ID" value="XM_007417736.1"/>
</dbReference>
<feature type="compositionally biased region" description="Polar residues" evidence="1">
    <location>
        <begin position="530"/>
        <end position="540"/>
    </location>
</feature>
<accession>F4S8Q4</accession>
<dbReference type="Pfam" id="PF18241">
    <property type="entry name" value="AvrM-A"/>
    <property type="match status" value="1"/>
</dbReference>
<feature type="compositionally biased region" description="Polar residues" evidence="1">
    <location>
        <begin position="164"/>
        <end position="176"/>
    </location>
</feature>
<dbReference type="AlphaFoldDB" id="F4S8Q4"/>
<dbReference type="InParanoid" id="F4S8Q4"/>
<dbReference type="Proteomes" id="UP000001072">
    <property type="component" value="Unassembled WGS sequence"/>
</dbReference>
<dbReference type="GeneID" id="18926682"/>
<feature type="compositionally biased region" description="Low complexity" evidence="1">
    <location>
        <begin position="479"/>
        <end position="496"/>
    </location>
</feature>
<reference evidence="4" key="1">
    <citation type="journal article" date="2011" name="Proc. Natl. Acad. Sci. U.S.A.">
        <title>Obligate biotrophy features unraveled by the genomic analysis of rust fungi.</title>
        <authorList>
            <person name="Duplessis S."/>
            <person name="Cuomo C.A."/>
            <person name="Lin Y.-C."/>
            <person name="Aerts A."/>
            <person name="Tisserant E."/>
            <person name="Veneault-Fourrey C."/>
            <person name="Joly D.L."/>
            <person name="Hacquard S."/>
            <person name="Amselem J."/>
            <person name="Cantarel B.L."/>
            <person name="Chiu R."/>
            <person name="Coutinho P.M."/>
            <person name="Feau N."/>
            <person name="Field M."/>
            <person name="Frey P."/>
            <person name="Gelhaye E."/>
            <person name="Goldberg J."/>
            <person name="Grabherr M.G."/>
            <person name="Kodira C.D."/>
            <person name="Kohler A."/>
            <person name="Kuees U."/>
            <person name="Lindquist E.A."/>
            <person name="Lucas S.M."/>
            <person name="Mago R."/>
            <person name="Mauceli E."/>
            <person name="Morin E."/>
            <person name="Murat C."/>
            <person name="Pangilinan J.L."/>
            <person name="Park R."/>
            <person name="Pearson M."/>
            <person name="Quesneville H."/>
            <person name="Rouhier N."/>
            <person name="Sakthikumar S."/>
            <person name="Salamov A.A."/>
            <person name="Schmutz J."/>
            <person name="Selles B."/>
            <person name="Shapiro H."/>
            <person name="Tanguay P."/>
            <person name="Tuskan G.A."/>
            <person name="Henrissat B."/>
            <person name="Van de Peer Y."/>
            <person name="Rouze P."/>
            <person name="Ellis J.G."/>
            <person name="Dodds P.N."/>
            <person name="Schein J.E."/>
            <person name="Zhong S."/>
            <person name="Hamelin R.C."/>
            <person name="Grigoriev I.V."/>
            <person name="Szabo L.J."/>
            <person name="Martin F."/>
        </authorList>
    </citation>
    <scope>NUCLEOTIDE SEQUENCE [LARGE SCALE GENOMIC DNA]</scope>
    <source>
        <strain evidence="4">98AG31 / pathotype 3-4-7</strain>
    </source>
</reference>
<protein>
    <submittedName>
        <fullName evidence="3">Secreted protein</fullName>
    </submittedName>
</protein>
<dbReference type="EMBL" id="GL883166">
    <property type="protein sequence ID" value="EGF98983.1"/>
    <property type="molecule type" value="Genomic_DNA"/>
</dbReference>
<feature type="compositionally biased region" description="Polar residues" evidence="1">
    <location>
        <begin position="649"/>
        <end position="658"/>
    </location>
</feature>
<feature type="region of interest" description="Disordered" evidence="1">
    <location>
        <begin position="122"/>
        <end position="250"/>
    </location>
</feature>
<dbReference type="InterPro" id="IPR040489">
    <property type="entry name" value="AvrM-A"/>
</dbReference>
<gene>
    <name evidence="3" type="ORF">MELLADRAFT_124209</name>
</gene>
<dbReference type="OrthoDB" id="10568103at2759"/>
<feature type="domain" description="Flax-rust effector AvrM-A" evidence="2">
    <location>
        <begin position="252"/>
        <end position="399"/>
    </location>
</feature>